<proteinExistence type="predicted"/>
<protein>
    <submittedName>
        <fullName evidence="2">Uncharacterized protein</fullName>
    </submittedName>
</protein>
<evidence type="ECO:0000313" key="2">
    <source>
        <dbReference type="EMBL" id="CAI5447325.1"/>
    </source>
</evidence>
<dbReference type="Pfam" id="PF05912">
    <property type="entry name" value="DUF870"/>
    <property type="match status" value="1"/>
</dbReference>
<evidence type="ECO:0000313" key="3">
    <source>
        <dbReference type="Proteomes" id="UP001152747"/>
    </source>
</evidence>
<comment type="caution">
    <text evidence="2">The sequence shown here is derived from an EMBL/GenBank/DDBJ whole genome shotgun (WGS) entry which is preliminary data.</text>
</comment>
<organism evidence="2 3">
    <name type="scientific">Caenorhabditis angaria</name>
    <dbReference type="NCBI Taxonomy" id="860376"/>
    <lineage>
        <taxon>Eukaryota</taxon>
        <taxon>Metazoa</taxon>
        <taxon>Ecdysozoa</taxon>
        <taxon>Nematoda</taxon>
        <taxon>Chromadorea</taxon>
        <taxon>Rhabditida</taxon>
        <taxon>Rhabditina</taxon>
        <taxon>Rhabditomorpha</taxon>
        <taxon>Rhabditoidea</taxon>
        <taxon>Rhabditidae</taxon>
        <taxon>Peloderinae</taxon>
        <taxon>Caenorhabditis</taxon>
    </lineage>
</organism>
<keyword evidence="1" id="KW-0732">Signal</keyword>
<evidence type="ECO:0000256" key="1">
    <source>
        <dbReference type="SAM" id="SignalP"/>
    </source>
</evidence>
<dbReference type="Proteomes" id="UP001152747">
    <property type="component" value="Unassembled WGS sequence"/>
</dbReference>
<feature type="chain" id="PRO_5040381981" evidence="1">
    <location>
        <begin position="17"/>
        <end position="162"/>
    </location>
</feature>
<name>A0A9P1N478_9PELO</name>
<reference evidence="2" key="1">
    <citation type="submission" date="2022-11" db="EMBL/GenBank/DDBJ databases">
        <authorList>
            <person name="Kikuchi T."/>
        </authorList>
    </citation>
    <scope>NUCLEOTIDE SEQUENCE</scope>
    <source>
        <strain evidence="2">PS1010</strain>
    </source>
</reference>
<feature type="signal peptide" evidence="1">
    <location>
        <begin position="1"/>
        <end position="16"/>
    </location>
</feature>
<gene>
    <name evidence="2" type="ORF">CAMP_LOCUS9962</name>
</gene>
<dbReference type="AlphaFoldDB" id="A0A9P1N478"/>
<sequence length="162" mass="18052">MLLIAVFIFLSKIAESKSPGYAPPTKFHFKPTINCTLGLKGTWCIQVWGLEDDIGIFSSNYDELGKTERICQPFSKTELALHFEGGDTHDYGGSFEVVVGYRHNCTVDGGIKEFVSKIHDLPGDMYRPQVVSGNALLDDHGTPKADGKWTSRKFMGYEIEVK</sequence>
<dbReference type="EMBL" id="CANHGI010000004">
    <property type="protein sequence ID" value="CAI5447325.1"/>
    <property type="molecule type" value="Genomic_DNA"/>
</dbReference>
<dbReference type="InterPro" id="IPR008588">
    <property type="entry name" value="DUF870_CAE_spp"/>
</dbReference>
<accession>A0A9P1N478</accession>
<keyword evidence="3" id="KW-1185">Reference proteome</keyword>